<organism evidence="1 2">
    <name type="scientific">Methanimicrococcus hongohii</name>
    <dbReference type="NCBI Taxonomy" id="3028295"/>
    <lineage>
        <taxon>Archaea</taxon>
        <taxon>Methanobacteriati</taxon>
        <taxon>Methanobacteriota</taxon>
        <taxon>Stenosarchaea group</taxon>
        <taxon>Methanomicrobia</taxon>
        <taxon>Methanosarcinales</taxon>
        <taxon>Methanosarcinaceae</taxon>
        <taxon>Methanimicrococcus</taxon>
    </lineage>
</organism>
<dbReference type="RefSeq" id="WP_316557164.1">
    <property type="nucleotide sequence ID" value="NZ_CP131059.1"/>
</dbReference>
<dbReference type="Proteomes" id="UP001302978">
    <property type="component" value="Chromosome"/>
</dbReference>
<dbReference type="KEGG" id="mehf:MmiHf6_13170"/>
<name>A0AA96ZUP4_9EURY</name>
<accession>A0AA96ZUP4</accession>
<reference evidence="1 2" key="1">
    <citation type="submission" date="2023-07" db="EMBL/GenBank/DDBJ databases">
        <title>Closed genoem sequence of Methanomicrococcus sp. Hf6.</title>
        <authorList>
            <person name="Poehlein A."/>
            <person name="Protasov E."/>
            <person name="Platt K."/>
            <person name="Reeh H."/>
            <person name="Daniel R."/>
            <person name="Brune A."/>
        </authorList>
    </citation>
    <scope>NUCLEOTIDE SEQUENCE [LARGE SCALE GENOMIC DNA]</scope>
    <source>
        <strain evidence="1 2">Hf6</strain>
    </source>
</reference>
<keyword evidence="2" id="KW-1185">Reference proteome</keyword>
<gene>
    <name evidence="1" type="ORF">MmiHf6_13170</name>
</gene>
<protein>
    <submittedName>
        <fullName evidence="1">Uncharacterized protein</fullName>
    </submittedName>
</protein>
<dbReference type="EMBL" id="CP131059">
    <property type="protein sequence ID" value="WNY23992.1"/>
    <property type="molecule type" value="Genomic_DNA"/>
</dbReference>
<dbReference type="GeneID" id="85195902"/>
<proteinExistence type="predicted"/>
<dbReference type="AlphaFoldDB" id="A0AA96ZUP4"/>
<evidence type="ECO:0000313" key="2">
    <source>
        <dbReference type="Proteomes" id="UP001302978"/>
    </source>
</evidence>
<evidence type="ECO:0000313" key="1">
    <source>
        <dbReference type="EMBL" id="WNY23992.1"/>
    </source>
</evidence>
<sequence length="121" mass="14008">METFSQLSDADKLILSGKIAEVKAAKEQKEKAEAYEKEKKEELLQIFKSLGLTSYSAHDTFVRYFESASYLKLNSAKLKKEIPEIFTAYSAPAERKEYLTVRIKDNENSDAKFIEKYYTEE</sequence>